<proteinExistence type="predicted"/>
<accession>J9FQT9</accession>
<protein>
    <submittedName>
        <fullName evidence="1">Uncharacterized protein</fullName>
    </submittedName>
</protein>
<evidence type="ECO:0000313" key="1">
    <source>
        <dbReference type="EMBL" id="EJW97321.1"/>
    </source>
</evidence>
<dbReference type="EMBL" id="AMCI01004828">
    <property type="protein sequence ID" value="EJW97321.1"/>
    <property type="molecule type" value="Genomic_DNA"/>
</dbReference>
<reference evidence="1" key="1">
    <citation type="journal article" date="2012" name="PLoS ONE">
        <title>Gene sets for utilization of primary and secondary nutrition supplies in the distal gut of endangered iberian lynx.</title>
        <authorList>
            <person name="Alcaide M."/>
            <person name="Messina E."/>
            <person name="Richter M."/>
            <person name="Bargiela R."/>
            <person name="Peplies J."/>
            <person name="Huws S.A."/>
            <person name="Newbold C.J."/>
            <person name="Golyshin P.N."/>
            <person name="Simon M.A."/>
            <person name="Lopez G."/>
            <person name="Yakimov M.M."/>
            <person name="Ferrer M."/>
        </authorList>
    </citation>
    <scope>NUCLEOTIDE SEQUENCE</scope>
</reference>
<gene>
    <name evidence="1" type="ORF">EVA_14573</name>
</gene>
<name>J9FQT9_9ZZZZ</name>
<dbReference type="AlphaFoldDB" id="J9FQT9"/>
<sequence>MTDQNTSRDDFETLSLIEDTMYRSPYRRRLPDTRFVKIITLLF</sequence>
<organism evidence="1">
    <name type="scientific">gut metagenome</name>
    <dbReference type="NCBI Taxonomy" id="749906"/>
    <lineage>
        <taxon>unclassified sequences</taxon>
        <taxon>metagenomes</taxon>
        <taxon>organismal metagenomes</taxon>
    </lineage>
</organism>
<comment type="caution">
    <text evidence="1">The sequence shown here is derived from an EMBL/GenBank/DDBJ whole genome shotgun (WGS) entry which is preliminary data.</text>
</comment>